<dbReference type="Gene3D" id="3.30.70.1620">
    <property type="match status" value="1"/>
</dbReference>
<dbReference type="GO" id="GO:0004721">
    <property type="term" value="F:phosphoprotein phosphatase activity"/>
    <property type="evidence" value="ECO:0007669"/>
    <property type="project" value="UniProtKB-KW"/>
</dbReference>
<dbReference type="InterPro" id="IPR000222">
    <property type="entry name" value="PP2C_BS"/>
</dbReference>
<dbReference type="Pfam" id="PF02463">
    <property type="entry name" value="SMC_N"/>
    <property type="match status" value="1"/>
</dbReference>
<comment type="similarity">
    <text evidence="3">Belongs to the CAF1 family.</text>
</comment>
<keyword evidence="10" id="KW-0226">DNA condensation</keyword>
<comment type="similarity">
    <text evidence="12">Belongs to the PP2C family.</text>
</comment>
<keyword evidence="11" id="KW-0131">Cell cycle</keyword>
<evidence type="ECO:0000313" key="16">
    <source>
        <dbReference type="WBParaSite" id="scaffold34761_cov319.g21642"/>
    </source>
</evidence>
<dbReference type="GO" id="GO:0030261">
    <property type="term" value="P:chromosome condensation"/>
    <property type="evidence" value="ECO:0007669"/>
    <property type="project" value="UniProtKB-KW"/>
</dbReference>
<evidence type="ECO:0000256" key="8">
    <source>
        <dbReference type="ARBA" id="ARBA00022912"/>
    </source>
</evidence>
<evidence type="ECO:0000313" key="15">
    <source>
        <dbReference type="Proteomes" id="UP000887561"/>
    </source>
</evidence>
<dbReference type="InterPro" id="IPR003395">
    <property type="entry name" value="RecF/RecN/SMC_N"/>
</dbReference>
<evidence type="ECO:0000256" key="6">
    <source>
        <dbReference type="ARBA" id="ARBA00022801"/>
    </source>
</evidence>
<keyword evidence="7" id="KW-0067">ATP-binding</keyword>
<dbReference type="SUPFAM" id="SSF53098">
    <property type="entry name" value="Ribonuclease H-like"/>
    <property type="match status" value="1"/>
</dbReference>
<dbReference type="GO" id="GO:0032991">
    <property type="term" value="C:protein-containing complex"/>
    <property type="evidence" value="ECO:0007669"/>
    <property type="project" value="UniProtKB-ARBA"/>
</dbReference>
<evidence type="ECO:0000256" key="2">
    <source>
        <dbReference type="ARBA" id="ARBA00005231"/>
    </source>
</evidence>
<dbReference type="GO" id="GO:0016887">
    <property type="term" value="F:ATP hydrolysis activity"/>
    <property type="evidence" value="ECO:0007669"/>
    <property type="project" value="InterPro"/>
</dbReference>
<evidence type="ECO:0000256" key="1">
    <source>
        <dbReference type="ARBA" id="ARBA00004123"/>
    </source>
</evidence>
<dbReference type="PANTHER" id="PTHR43977">
    <property type="entry name" value="STRUCTURAL MAINTENANCE OF CHROMOSOMES PROTEIN 3"/>
    <property type="match status" value="1"/>
</dbReference>
<accession>A0A915MD33</accession>
<dbReference type="InterPro" id="IPR036277">
    <property type="entry name" value="SMC_hinge_sf"/>
</dbReference>
<dbReference type="Gene3D" id="3.40.50.300">
    <property type="entry name" value="P-loop containing nucleotide triphosphate hydrolases"/>
    <property type="match status" value="2"/>
</dbReference>
<dbReference type="Gene3D" id="1.20.1060.20">
    <property type="match status" value="1"/>
</dbReference>
<keyword evidence="5" id="KW-0547">Nucleotide-binding</keyword>
<dbReference type="InterPro" id="IPR010935">
    <property type="entry name" value="SMC_hinge"/>
</dbReference>
<keyword evidence="4" id="KW-0479">Metal-binding</keyword>
<dbReference type="SMART" id="SM00968">
    <property type="entry name" value="SMC_hinge"/>
    <property type="match status" value="1"/>
</dbReference>
<reference evidence="16" key="1">
    <citation type="submission" date="2022-11" db="UniProtKB">
        <authorList>
            <consortium name="WormBaseParasite"/>
        </authorList>
    </citation>
    <scope>IDENTIFICATION</scope>
</reference>
<dbReference type="Proteomes" id="UP000887561">
    <property type="component" value="Unplaced"/>
</dbReference>
<dbReference type="Gene3D" id="3.60.40.10">
    <property type="entry name" value="PPM-type phosphatase domain"/>
    <property type="match status" value="2"/>
</dbReference>
<comment type="similarity">
    <text evidence="2">Belongs to the SMC family. SMC2 subfamily.</text>
</comment>
<dbReference type="GO" id="GO:0046872">
    <property type="term" value="F:metal ion binding"/>
    <property type="evidence" value="ECO:0007669"/>
    <property type="project" value="UniProtKB-KW"/>
</dbReference>
<feature type="domain" description="PPM-type phosphatase" evidence="14">
    <location>
        <begin position="1156"/>
        <end position="1403"/>
    </location>
</feature>
<comment type="subcellular location">
    <subcellularLocation>
        <location evidence="1">Nucleus</location>
    </subcellularLocation>
</comment>
<dbReference type="CDD" id="cd00143">
    <property type="entry name" value="PP2Cc"/>
    <property type="match status" value="1"/>
</dbReference>
<evidence type="ECO:0000256" key="11">
    <source>
        <dbReference type="ARBA" id="ARBA00023306"/>
    </source>
</evidence>
<dbReference type="GO" id="GO:0005694">
    <property type="term" value="C:chromosome"/>
    <property type="evidence" value="ECO:0007669"/>
    <property type="project" value="InterPro"/>
</dbReference>
<dbReference type="InterPro" id="IPR027120">
    <property type="entry name" value="Smc2_ABC"/>
</dbReference>
<feature type="coiled-coil region" evidence="13">
    <location>
        <begin position="226"/>
        <end position="335"/>
    </location>
</feature>
<evidence type="ECO:0000256" key="3">
    <source>
        <dbReference type="ARBA" id="ARBA00008372"/>
    </source>
</evidence>
<dbReference type="SMART" id="SM00332">
    <property type="entry name" value="PP2Cc"/>
    <property type="match status" value="1"/>
</dbReference>
<feature type="coiled-coil region" evidence="13">
    <location>
        <begin position="872"/>
        <end position="920"/>
    </location>
</feature>
<dbReference type="InterPro" id="IPR001932">
    <property type="entry name" value="PPM-type_phosphatase-like_dom"/>
</dbReference>
<dbReference type="CDD" id="cd03273">
    <property type="entry name" value="ABC_SMC2_euk"/>
    <property type="match status" value="1"/>
</dbReference>
<name>A0A915MD33_MELJA</name>
<evidence type="ECO:0000259" key="14">
    <source>
        <dbReference type="PROSITE" id="PS51746"/>
    </source>
</evidence>
<dbReference type="PROSITE" id="PS01032">
    <property type="entry name" value="PPM_1"/>
    <property type="match status" value="1"/>
</dbReference>
<evidence type="ECO:0000256" key="10">
    <source>
        <dbReference type="ARBA" id="ARBA00023067"/>
    </source>
</evidence>
<dbReference type="SUPFAM" id="SSF81606">
    <property type="entry name" value="PP2C-like"/>
    <property type="match status" value="1"/>
</dbReference>
<dbReference type="Pfam" id="PF00481">
    <property type="entry name" value="PP2C"/>
    <property type="match status" value="1"/>
</dbReference>
<feature type="coiled-coil region" evidence="13">
    <location>
        <begin position="462"/>
        <end position="489"/>
    </location>
</feature>
<evidence type="ECO:0000256" key="9">
    <source>
        <dbReference type="ARBA" id="ARBA00023054"/>
    </source>
</evidence>
<organism evidence="15 16">
    <name type="scientific">Meloidogyne javanica</name>
    <name type="common">Root-knot nematode worm</name>
    <dbReference type="NCBI Taxonomy" id="6303"/>
    <lineage>
        <taxon>Eukaryota</taxon>
        <taxon>Metazoa</taxon>
        <taxon>Ecdysozoa</taxon>
        <taxon>Nematoda</taxon>
        <taxon>Chromadorea</taxon>
        <taxon>Rhabditida</taxon>
        <taxon>Tylenchina</taxon>
        <taxon>Tylenchomorpha</taxon>
        <taxon>Tylenchoidea</taxon>
        <taxon>Meloidogynidae</taxon>
        <taxon>Meloidogyninae</taxon>
        <taxon>Meloidogyne</taxon>
        <taxon>Meloidogyne incognita group</taxon>
    </lineage>
</organism>
<keyword evidence="15" id="KW-1185">Reference proteome</keyword>
<dbReference type="GO" id="GO:0005634">
    <property type="term" value="C:nucleus"/>
    <property type="evidence" value="ECO:0007669"/>
    <property type="project" value="UniProtKB-SubCell"/>
</dbReference>
<proteinExistence type="inferred from homology"/>
<evidence type="ECO:0000256" key="7">
    <source>
        <dbReference type="ARBA" id="ARBA00022840"/>
    </source>
</evidence>
<keyword evidence="8 12" id="KW-0904">Protein phosphatase</keyword>
<dbReference type="SUPFAM" id="SSF52540">
    <property type="entry name" value="P-loop containing nucleoside triphosphate hydrolases"/>
    <property type="match status" value="2"/>
</dbReference>
<evidence type="ECO:0000256" key="13">
    <source>
        <dbReference type="SAM" id="Coils"/>
    </source>
</evidence>
<dbReference type="GO" id="GO:0005524">
    <property type="term" value="F:ATP binding"/>
    <property type="evidence" value="ECO:0007669"/>
    <property type="project" value="UniProtKB-KW"/>
</dbReference>
<dbReference type="InterPro" id="IPR036457">
    <property type="entry name" value="PPM-type-like_dom_sf"/>
</dbReference>
<dbReference type="PROSITE" id="PS51746">
    <property type="entry name" value="PPM_2"/>
    <property type="match status" value="1"/>
</dbReference>
<dbReference type="InterPro" id="IPR006941">
    <property type="entry name" value="RNase_CAF1"/>
</dbReference>
<dbReference type="Pfam" id="PF06470">
    <property type="entry name" value="SMC_hinge"/>
    <property type="match status" value="1"/>
</dbReference>
<dbReference type="Gene3D" id="3.30.420.10">
    <property type="entry name" value="Ribonuclease H-like superfamily/Ribonuclease H"/>
    <property type="match status" value="1"/>
</dbReference>
<keyword evidence="6 12" id="KW-0378">Hydrolase</keyword>
<dbReference type="GO" id="GO:0003676">
    <property type="term" value="F:nucleic acid binding"/>
    <property type="evidence" value="ECO:0007669"/>
    <property type="project" value="InterPro"/>
</dbReference>
<dbReference type="WBParaSite" id="scaffold34761_cov319.g21642">
    <property type="protein sequence ID" value="scaffold34761_cov319.g21642"/>
    <property type="gene ID" value="scaffold34761_cov319.g21642"/>
</dbReference>
<keyword evidence="9 13" id="KW-0175">Coiled coil</keyword>
<evidence type="ECO:0000256" key="12">
    <source>
        <dbReference type="RuleBase" id="RU003465"/>
    </source>
</evidence>
<feature type="coiled-coil region" evidence="13">
    <location>
        <begin position="727"/>
        <end position="848"/>
    </location>
</feature>
<dbReference type="InterPro" id="IPR036397">
    <property type="entry name" value="RNaseH_sf"/>
</dbReference>
<dbReference type="Pfam" id="PF04857">
    <property type="entry name" value="CAF1"/>
    <property type="match status" value="2"/>
</dbReference>
<dbReference type="InterPro" id="IPR027417">
    <property type="entry name" value="P-loop_NTPase"/>
</dbReference>
<sequence>MRIKKIEIEGFKSYSQLEVVDKLDPQFNAITGLNGSGKSNILDAICFLLGITNLANVRAHSLSDLVYKQGQAGINRATVTIIFDNSEQQPAGYGKCKEIIVRRQIIINGRNTYQINGTVATNQRVSDLFRMVGINVNNPHFLIMQGRITKVLEEAAGVRMYECKKLNAIRIIEKRDAKVDEINKLFEEDILPRVERLKKDRENYLEYQRIEREVQLLERKFNAYDYHNSQLQIKELENKAQAFRQQITQVVKEIDQLQQEAKREEENLRKMESESAKNTAPEFQKLEKLLKEKQSSLAKIESEKDGKEADLNELLVSIERKVESLTGDRQHLETKRNYLANAQSENGTVEQQGLSAEEAVQRARLRLEALARGMTTDEQGNAVTLEAQLIAARTKLSEQQTNSKKLEMQLSQSRKVIEKKRLELATFKRRSTGDHESKRKIETEISKIERDLHSLNFDPELEKNFEAERKLLSREHAEITRELDNFEARYYNLQFNYKDPYDGFDRKNVRGVVAKLFKLKDPKFATALEVVAGGRLYNIVVNYAEVAKVLIDKKCIQNRVTMLPMDKIEVRGVVSKRQIQEAKRMVGDENVFVPRELIEYEPGLEPVINFVFGNSLICLNMEQANLLTYKNQNVNCRTVTLNGDDLNPRGILTGGSRNHKASVLSALHDVFGKYERISQINREQHSLNAKLASLRPIQQRFEDLNAKLRDHKHHLDAVVTALKSNPVEVLTEEIERLDREIKELNETMENVFPDIERLKQLIRELEQQKKDENFHENEKNNAQRELDNAKKELERMKDTFGNAKERLASLREEISLLELSIENDRKELAQLEKLRDEKNAEIEKFTTKESVQHLQDDMDKYNQDVRLKDKTLRTKAAEISELKKRISQLKNKQLSNERDAQEAVKNSKEFAKRAQQLERIHRWISEEKENFGLRNTEYDFTDFTFDNGKREIEQRKDRIKELSHTINTKAMHLLDTAEGQCQELDVKRSQLVKDKKQLYDTIEQLDERKKRELIAAHKQISNVLDFGSIYSTLLPGASAELVPPAGAENCLSGLEVRVAFNGKYKDSLSELSGGQRSLIALSLILAMLKFKPAPFYILDEIDAALDISHTENIGKMIKNHFSQSQMDSKDDVSSQKRKASTPIFSLYGSDDEDDKDVAKVDIPGAELKRTKPGLHGEPNSVLLSEGSNTSEQSSNAFLLSVCAARKGEREDMQDRHLLIDSLQSQMESLLDPLGVKGRFAFYALFDGHAGAHAADYCEKSFVNKFAVICRYKHDKKESMALQLTVDHSPMIFAERMRIQKAGGSVKDGRVMGILEVSRSIGDGQMKSHGVISVPDVKKLTLGLNDFFTADSAVRFVLDCFKRRTASNVKEDETSLWSYIADEICAEAIRGGCGDNVTVIIVALITKDEMIKLMAFNSKIPIAEINKENINKVWPQLLSAIQQAHIVAIDLEFSGLGDSSNKKAFSDRYRIAKETVKSRTIFSLGIATFQRRQTKNPLNISYKCKIFDLLSLESKPFVADPEAFVFLSSHGFDFNRLFSHEILASGVSLAVHNGLNDLLFIYEHFYAALPDSVDEFVANIADWFGIVDGSNFVCIGSPTILDSKYLALKNEK</sequence>
<dbReference type="InterPro" id="IPR012337">
    <property type="entry name" value="RNaseH-like_sf"/>
</dbReference>
<protein>
    <submittedName>
        <fullName evidence="16">PPM-type phosphatase domain-containing protein</fullName>
    </submittedName>
</protein>
<dbReference type="SUPFAM" id="SSF75553">
    <property type="entry name" value="Smc hinge domain"/>
    <property type="match status" value="1"/>
</dbReference>
<evidence type="ECO:0000256" key="4">
    <source>
        <dbReference type="ARBA" id="ARBA00022723"/>
    </source>
</evidence>
<evidence type="ECO:0000256" key="5">
    <source>
        <dbReference type="ARBA" id="ARBA00022741"/>
    </source>
</evidence>